<dbReference type="GO" id="GO:0003941">
    <property type="term" value="F:L-serine ammonia-lyase activity"/>
    <property type="evidence" value="ECO:0007669"/>
    <property type="project" value="TreeGrafter"/>
</dbReference>
<dbReference type="InterPro" id="IPR001926">
    <property type="entry name" value="TrpB-like_PALP"/>
</dbReference>
<dbReference type="Pfam" id="PF00291">
    <property type="entry name" value="PALP"/>
    <property type="match status" value="1"/>
</dbReference>
<dbReference type="Proteomes" id="UP000252698">
    <property type="component" value="Chromosome"/>
</dbReference>
<dbReference type="GO" id="GO:0006567">
    <property type="term" value="P:L-threonine catabolic process"/>
    <property type="evidence" value="ECO:0007669"/>
    <property type="project" value="TreeGrafter"/>
</dbReference>
<dbReference type="EC" id="4.3.1.19" evidence="4"/>
<dbReference type="InterPro" id="IPR050147">
    <property type="entry name" value="Ser/Thr_Dehydratase"/>
</dbReference>
<keyword evidence="5" id="KW-0663">Pyridoxal phosphate</keyword>
<comment type="similarity">
    <text evidence="3">Belongs to the serine/threonine dehydratase family.</text>
</comment>
<evidence type="ECO:0000256" key="5">
    <source>
        <dbReference type="ARBA" id="ARBA00022898"/>
    </source>
</evidence>
<comment type="cofactor">
    <cofactor evidence="2">
        <name>pyridoxal 5'-phosphate</name>
        <dbReference type="ChEBI" id="CHEBI:597326"/>
    </cofactor>
</comment>
<dbReference type="GO" id="GO:0004794">
    <property type="term" value="F:threonine deaminase activity"/>
    <property type="evidence" value="ECO:0007669"/>
    <property type="project" value="UniProtKB-EC"/>
</dbReference>
<dbReference type="Gene3D" id="3.40.50.1100">
    <property type="match status" value="2"/>
</dbReference>
<feature type="domain" description="Tryptophan synthase beta chain-like PALP" evidence="9">
    <location>
        <begin position="38"/>
        <end position="325"/>
    </location>
</feature>
<dbReference type="SUPFAM" id="SSF53686">
    <property type="entry name" value="Tryptophan synthase beta subunit-like PLP-dependent enzymes"/>
    <property type="match status" value="1"/>
</dbReference>
<evidence type="ECO:0000256" key="6">
    <source>
        <dbReference type="ARBA" id="ARBA00023239"/>
    </source>
</evidence>
<dbReference type="GO" id="GO:0009097">
    <property type="term" value="P:isoleucine biosynthetic process"/>
    <property type="evidence" value="ECO:0007669"/>
    <property type="project" value="TreeGrafter"/>
</dbReference>
<evidence type="ECO:0000256" key="8">
    <source>
        <dbReference type="ARBA" id="ARBA00031427"/>
    </source>
</evidence>
<comment type="function">
    <text evidence="7">Catalyzes the anaerobic formation of alpha-ketobutyrate and ammonia from threonine in a two-step reaction. The first step involved a dehydration of threonine and a production of enamine intermediates (aminocrotonate), which tautomerizes to its imine form (iminobutyrate). Both intermediates are unstable and short-lived. The second step is the nonenzymatic hydrolysis of the enamine/imine intermediates to form 2-ketobutyrate and free ammonia. In the low water environment of the cell, the second step is accelerated by RidA.</text>
</comment>
<dbReference type="EMBL" id="CP027306">
    <property type="protein sequence ID" value="AXE75786.1"/>
    <property type="molecule type" value="Genomic_DNA"/>
</dbReference>
<evidence type="ECO:0000256" key="2">
    <source>
        <dbReference type="ARBA" id="ARBA00001933"/>
    </source>
</evidence>
<proteinExistence type="inferred from homology"/>
<organism evidence="10 12">
    <name type="scientific">Streptomyces atratus</name>
    <dbReference type="NCBI Taxonomy" id="1893"/>
    <lineage>
        <taxon>Bacteria</taxon>
        <taxon>Bacillati</taxon>
        <taxon>Actinomycetota</taxon>
        <taxon>Actinomycetes</taxon>
        <taxon>Kitasatosporales</taxon>
        <taxon>Streptomycetaceae</taxon>
        <taxon>Streptomyces</taxon>
    </lineage>
</organism>
<dbReference type="KEGG" id="sata:C5746_42320"/>
<dbReference type="PANTHER" id="PTHR48078">
    <property type="entry name" value="THREONINE DEHYDRATASE, MITOCHONDRIAL-RELATED"/>
    <property type="match status" value="1"/>
</dbReference>
<dbReference type="EMBL" id="CP027306">
    <property type="protein sequence ID" value="AXE82381.1"/>
    <property type="molecule type" value="Genomic_DNA"/>
</dbReference>
<evidence type="ECO:0000313" key="12">
    <source>
        <dbReference type="Proteomes" id="UP000252698"/>
    </source>
</evidence>
<evidence type="ECO:0000259" key="9">
    <source>
        <dbReference type="Pfam" id="PF00291"/>
    </source>
</evidence>
<comment type="catalytic activity">
    <reaction evidence="1">
        <text>L-threonine = 2-oxobutanoate + NH4(+)</text>
        <dbReference type="Rhea" id="RHEA:22108"/>
        <dbReference type="ChEBI" id="CHEBI:16763"/>
        <dbReference type="ChEBI" id="CHEBI:28938"/>
        <dbReference type="ChEBI" id="CHEBI:57926"/>
        <dbReference type="EC" id="4.3.1.19"/>
    </reaction>
</comment>
<evidence type="ECO:0000256" key="4">
    <source>
        <dbReference type="ARBA" id="ARBA00012096"/>
    </source>
</evidence>
<keyword evidence="6" id="KW-0456">Lyase</keyword>
<dbReference type="AlphaFoldDB" id="A0A2Z5J658"/>
<gene>
    <name evidence="10" type="ORF">C5746_00920</name>
    <name evidence="11" type="ORF">C5746_42320</name>
</gene>
<evidence type="ECO:0000313" key="10">
    <source>
        <dbReference type="EMBL" id="AXE75786.1"/>
    </source>
</evidence>
<name>A0A2Z5J658_STRAR</name>
<reference evidence="10 12" key="1">
    <citation type="journal article" date="2018" name="Front. Microbiol.">
        <title>Genome Sequencing of Streptomyces atratus SCSIOZH16 and Activation Production of Nocardamine via Metabolic Engineering.</title>
        <authorList>
            <person name="Li Y."/>
            <person name="Zhang C."/>
            <person name="Liu C."/>
            <person name="Ju J."/>
            <person name="Ma J."/>
        </authorList>
    </citation>
    <scope>NUCLEOTIDE SEQUENCE [LARGE SCALE GENOMIC DNA]</scope>
    <source>
        <strain evidence="10 12">SCSIO_ZH16</strain>
    </source>
</reference>
<evidence type="ECO:0000256" key="3">
    <source>
        <dbReference type="ARBA" id="ARBA00010869"/>
    </source>
</evidence>
<evidence type="ECO:0000256" key="1">
    <source>
        <dbReference type="ARBA" id="ARBA00001274"/>
    </source>
</evidence>
<protein>
    <recommendedName>
        <fullName evidence="4">threonine ammonia-lyase</fullName>
        <ecNumber evidence="4">4.3.1.19</ecNumber>
    </recommendedName>
    <alternativeName>
        <fullName evidence="8">Threonine deaminase</fullName>
    </alternativeName>
</protein>
<dbReference type="KEGG" id="sata:C5746_00920"/>
<dbReference type="InterPro" id="IPR036052">
    <property type="entry name" value="TrpB-like_PALP_sf"/>
</dbReference>
<sequence>MEGTPMSDHRSGLTVGTTLPGLSRADIDRAELRLATRVLRTPVIRSDQLDALCGARLWLKAENLQRGGSFKVRGALLAVEELAAAGSRGVVAQSTGNHAIAVALAARAHALPTLIVLPSDAPPAKVRRIREAGAQVVFAGTTLAERVAAVENLRELHGYDIVDPYENPHVVAGQGTATAELLDQAAAEGVRLDTVVVPIGGGSALAGACLAASGRGAAVVGAEPEAVPAFTAALRAGEPVTVGAQHTIADGLRPDRIGALPFALASLVAERVLTVSEEAIADALRAALLRAQLLVEPAAATALAGALEYASGPGRGTDIGVLLSGGNVEPSLVSAVLADPADLARRAVAS</sequence>
<dbReference type="GO" id="GO:0006565">
    <property type="term" value="P:L-serine catabolic process"/>
    <property type="evidence" value="ECO:0007669"/>
    <property type="project" value="TreeGrafter"/>
</dbReference>
<evidence type="ECO:0000256" key="7">
    <source>
        <dbReference type="ARBA" id="ARBA00025527"/>
    </source>
</evidence>
<dbReference type="PANTHER" id="PTHR48078:SF6">
    <property type="entry name" value="L-THREONINE DEHYDRATASE CATABOLIC TDCB"/>
    <property type="match status" value="1"/>
</dbReference>
<accession>A0A2Z5J658</accession>
<dbReference type="FunFam" id="3.40.50.1100:FF:000005">
    <property type="entry name" value="Threonine dehydratase catabolic"/>
    <property type="match status" value="1"/>
</dbReference>
<evidence type="ECO:0000313" key="11">
    <source>
        <dbReference type="EMBL" id="AXE82381.1"/>
    </source>
</evidence>